<dbReference type="Proteomes" id="UP000799440">
    <property type="component" value="Unassembled WGS sequence"/>
</dbReference>
<evidence type="ECO:0000313" key="2">
    <source>
        <dbReference type="Proteomes" id="UP000799440"/>
    </source>
</evidence>
<feature type="non-terminal residue" evidence="1">
    <location>
        <position position="1"/>
    </location>
</feature>
<name>A0A6A6V0V1_9PLEO</name>
<keyword evidence="2" id="KW-1185">Reference proteome</keyword>
<organism evidence="1 2">
    <name type="scientific">Sporormia fimetaria CBS 119925</name>
    <dbReference type="NCBI Taxonomy" id="1340428"/>
    <lineage>
        <taxon>Eukaryota</taxon>
        <taxon>Fungi</taxon>
        <taxon>Dikarya</taxon>
        <taxon>Ascomycota</taxon>
        <taxon>Pezizomycotina</taxon>
        <taxon>Dothideomycetes</taxon>
        <taxon>Pleosporomycetidae</taxon>
        <taxon>Pleosporales</taxon>
        <taxon>Sporormiaceae</taxon>
        <taxon>Sporormia</taxon>
    </lineage>
</organism>
<dbReference type="OrthoDB" id="1022638at2759"/>
<dbReference type="InterPro" id="IPR011333">
    <property type="entry name" value="SKP1/BTB/POZ_sf"/>
</dbReference>
<dbReference type="SUPFAM" id="SSF54695">
    <property type="entry name" value="POZ domain"/>
    <property type="match status" value="1"/>
</dbReference>
<dbReference type="CDD" id="cd18186">
    <property type="entry name" value="BTB_POZ_ZBTB_KLHL-like"/>
    <property type="match status" value="1"/>
</dbReference>
<dbReference type="EMBL" id="MU006595">
    <property type="protein sequence ID" value="KAF2743653.1"/>
    <property type="molecule type" value="Genomic_DNA"/>
</dbReference>
<evidence type="ECO:0008006" key="3">
    <source>
        <dbReference type="Google" id="ProtNLM"/>
    </source>
</evidence>
<reference evidence="1" key="1">
    <citation type="journal article" date="2020" name="Stud. Mycol.">
        <title>101 Dothideomycetes genomes: a test case for predicting lifestyles and emergence of pathogens.</title>
        <authorList>
            <person name="Haridas S."/>
            <person name="Albert R."/>
            <person name="Binder M."/>
            <person name="Bloem J."/>
            <person name="Labutti K."/>
            <person name="Salamov A."/>
            <person name="Andreopoulos B."/>
            <person name="Baker S."/>
            <person name="Barry K."/>
            <person name="Bills G."/>
            <person name="Bluhm B."/>
            <person name="Cannon C."/>
            <person name="Castanera R."/>
            <person name="Culley D."/>
            <person name="Daum C."/>
            <person name="Ezra D."/>
            <person name="Gonzalez J."/>
            <person name="Henrissat B."/>
            <person name="Kuo A."/>
            <person name="Liang C."/>
            <person name="Lipzen A."/>
            <person name="Lutzoni F."/>
            <person name="Magnuson J."/>
            <person name="Mondo S."/>
            <person name="Nolan M."/>
            <person name="Ohm R."/>
            <person name="Pangilinan J."/>
            <person name="Park H.-J."/>
            <person name="Ramirez L."/>
            <person name="Alfaro M."/>
            <person name="Sun H."/>
            <person name="Tritt A."/>
            <person name="Yoshinaga Y."/>
            <person name="Zwiers L.-H."/>
            <person name="Turgeon B."/>
            <person name="Goodwin S."/>
            <person name="Spatafora J."/>
            <person name="Crous P."/>
            <person name="Grigoriev I."/>
        </authorList>
    </citation>
    <scope>NUCLEOTIDE SEQUENCE</scope>
    <source>
        <strain evidence="1">CBS 119925</strain>
    </source>
</reference>
<dbReference type="AlphaFoldDB" id="A0A6A6V0V1"/>
<protein>
    <recommendedName>
        <fullName evidence="3">BTB domain-containing protein</fullName>
    </recommendedName>
</protein>
<dbReference type="Gene3D" id="3.30.710.10">
    <property type="entry name" value="Potassium Channel Kv1.1, Chain A"/>
    <property type="match status" value="1"/>
</dbReference>
<sequence>RSKFFEAAMKKGWAEGESREILLTKESPETVRAYLNLVYSNLLLVNEQDGKCRWMMLAEIYVLAEFLQDVEAKNSIVCELY</sequence>
<proteinExistence type="predicted"/>
<gene>
    <name evidence="1" type="ORF">M011DRAFT_410181</name>
</gene>
<evidence type="ECO:0000313" key="1">
    <source>
        <dbReference type="EMBL" id="KAF2743653.1"/>
    </source>
</evidence>
<accession>A0A6A6V0V1</accession>